<keyword evidence="1 5" id="KW-0846">Cobalamin</keyword>
<dbReference type="Pfam" id="PF05985">
    <property type="entry name" value="EutC"/>
    <property type="match status" value="1"/>
</dbReference>
<comment type="function">
    <text evidence="5">Catalyzes the deamination of various vicinal amino-alcohols to oxo compounds. Allows this organism to utilize ethanolamine as the sole source of nitrogen and carbon in the presence of external vitamin B12.</text>
</comment>
<dbReference type="EC" id="4.3.1.7" evidence="5"/>
<keyword evidence="4 5" id="KW-1283">Bacterial microcompartment</keyword>
<sequence length="355" mass="36411">MNGPRESVTEQYPASDTAGEDLDQTEAPGQMEVDMDETDSGWMRDGAAAPEAQATTSAAAVHETGTAPGATAVRDAAVRGVDRVGVQESGHGSAGVAESADTQAFWAQLRSTTQARIGLGRTGNALPSSEVLALRAAHAAARDAVHEPLPIDEFAARIAGLGLGTPVTVTSRAADRSEYLRRPDLGRLPADLSQITPGDFDIGIVLADGLSPRALTDHGAGLLAALATQLGDYTVAPPVIATQARVALGDHIGEAMGVRTLLVVIGERPGLTVADSLGIYLTHAPRPGRSDAERNCVSNIHPPDGLAYTEAARVVAGLVAGARELGRSGVELKDTSRTDAVTGGDTLVIAQEGSS</sequence>
<name>A0ABQ6YT06_9NOCA</name>
<evidence type="ECO:0000313" key="8">
    <source>
        <dbReference type="Proteomes" id="UP000798951"/>
    </source>
</evidence>
<keyword evidence="8" id="KW-1185">Reference proteome</keyword>
<feature type="binding site" evidence="5">
    <location>
        <position position="267"/>
    </location>
    <ligand>
        <name>adenosylcob(III)alamin</name>
        <dbReference type="ChEBI" id="CHEBI:18408"/>
    </ligand>
</feature>
<dbReference type="NCBIfam" id="NF003971">
    <property type="entry name" value="PRK05465.1"/>
    <property type="match status" value="1"/>
</dbReference>
<comment type="pathway">
    <text evidence="5">Amine and polyamine degradation; ethanolamine degradation.</text>
</comment>
<dbReference type="Gene3D" id="3.40.50.11240">
    <property type="entry name" value="Ethanolamine ammonia-lyase light chain (EutC)"/>
    <property type="match status" value="1"/>
</dbReference>
<dbReference type="PANTHER" id="PTHR39330">
    <property type="entry name" value="ETHANOLAMINE AMMONIA-LYASE LIGHT CHAIN"/>
    <property type="match status" value="1"/>
</dbReference>
<comment type="subunit">
    <text evidence="5">The basic unit is a heterodimer which dimerizes to form tetramers. The heterotetramers trimerize; 6 large subunits form a core ring with 6 small subunits projecting outwards.</text>
</comment>
<dbReference type="HAMAP" id="MF_00601">
    <property type="entry name" value="EutC"/>
    <property type="match status" value="1"/>
</dbReference>
<feature type="binding site" evidence="5">
    <location>
        <position position="296"/>
    </location>
    <ligand>
        <name>adenosylcob(III)alamin</name>
        <dbReference type="ChEBI" id="CHEBI:18408"/>
    </ligand>
</feature>
<feature type="compositionally biased region" description="Low complexity" evidence="6">
    <location>
        <begin position="47"/>
        <end position="58"/>
    </location>
</feature>
<evidence type="ECO:0000256" key="3">
    <source>
        <dbReference type="ARBA" id="ARBA00023285"/>
    </source>
</evidence>
<comment type="catalytic activity">
    <reaction evidence="5">
        <text>ethanolamine = acetaldehyde + NH4(+)</text>
        <dbReference type="Rhea" id="RHEA:15313"/>
        <dbReference type="ChEBI" id="CHEBI:15343"/>
        <dbReference type="ChEBI" id="CHEBI:28938"/>
        <dbReference type="ChEBI" id="CHEBI:57603"/>
        <dbReference type="EC" id="4.3.1.7"/>
    </reaction>
</comment>
<evidence type="ECO:0000256" key="2">
    <source>
        <dbReference type="ARBA" id="ARBA00023239"/>
    </source>
</evidence>
<gene>
    <name evidence="5" type="primary">eutC</name>
    <name evidence="7" type="ORF">FNL39_10131</name>
</gene>
<dbReference type="PANTHER" id="PTHR39330:SF1">
    <property type="entry name" value="ETHANOLAMINE AMMONIA-LYASE SMALL SUBUNIT"/>
    <property type="match status" value="1"/>
</dbReference>
<evidence type="ECO:0000256" key="6">
    <source>
        <dbReference type="SAM" id="MobiDB-lite"/>
    </source>
</evidence>
<comment type="similarity">
    <text evidence="5">Belongs to the EutC family.</text>
</comment>
<feature type="region of interest" description="Disordered" evidence="6">
    <location>
        <begin position="1"/>
        <end position="58"/>
    </location>
</feature>
<evidence type="ECO:0000256" key="1">
    <source>
        <dbReference type="ARBA" id="ARBA00022628"/>
    </source>
</evidence>
<dbReference type="InterPro" id="IPR042251">
    <property type="entry name" value="EutC_C"/>
</dbReference>
<dbReference type="Proteomes" id="UP000798951">
    <property type="component" value="Unassembled WGS sequence"/>
</dbReference>
<proteinExistence type="inferred from homology"/>
<feature type="binding site" evidence="5">
    <location>
        <position position="246"/>
    </location>
    <ligand>
        <name>adenosylcob(III)alamin</name>
        <dbReference type="ChEBI" id="CHEBI:18408"/>
    </ligand>
</feature>
<accession>A0ABQ6YT06</accession>
<dbReference type="InterPro" id="IPR009246">
    <property type="entry name" value="EutC"/>
</dbReference>
<evidence type="ECO:0000313" key="7">
    <source>
        <dbReference type="EMBL" id="KAF0848606.1"/>
    </source>
</evidence>
<protein>
    <recommendedName>
        <fullName evidence="5">Ethanolamine ammonia-lyase small subunit</fullName>
        <shortName evidence="5">EAL small subunit</shortName>
        <ecNumber evidence="5">4.3.1.7</ecNumber>
    </recommendedName>
</protein>
<evidence type="ECO:0000256" key="4">
    <source>
        <dbReference type="ARBA" id="ARBA00024446"/>
    </source>
</evidence>
<dbReference type="InterPro" id="IPR042255">
    <property type="entry name" value="EutC_N"/>
</dbReference>
<organism evidence="7 8">
    <name type="scientific">Nocardia caishijiensis</name>
    <dbReference type="NCBI Taxonomy" id="184756"/>
    <lineage>
        <taxon>Bacteria</taxon>
        <taxon>Bacillati</taxon>
        <taxon>Actinomycetota</taxon>
        <taxon>Actinomycetes</taxon>
        <taxon>Mycobacteriales</taxon>
        <taxon>Nocardiaceae</taxon>
        <taxon>Nocardia</taxon>
    </lineage>
</organism>
<dbReference type="EMBL" id="VMSD01000001">
    <property type="protein sequence ID" value="KAF0848606.1"/>
    <property type="molecule type" value="Genomic_DNA"/>
</dbReference>
<keyword evidence="2 5" id="KW-0456">Lyase</keyword>
<keyword evidence="3 5" id="KW-0170">Cobalt</keyword>
<evidence type="ECO:0000256" key="5">
    <source>
        <dbReference type="HAMAP-Rule" id="MF_00601"/>
    </source>
</evidence>
<reference evidence="7 8" key="1">
    <citation type="submission" date="2019-07" db="EMBL/GenBank/DDBJ databases">
        <title>Genomic Encyclopedia of Type Strains, Phase IV (KMG-IV): sequencing the most valuable type-strain genomes for metagenomic binning, comparative biology and taxonomic classification.</title>
        <authorList>
            <person name="Goeker M."/>
        </authorList>
    </citation>
    <scope>NUCLEOTIDE SEQUENCE [LARGE SCALE GENOMIC DNA]</scope>
    <source>
        <strain evidence="7 8">DSM 44831</strain>
    </source>
</reference>
<comment type="caution">
    <text evidence="7">The sequence shown here is derived from an EMBL/GenBank/DDBJ whole genome shotgun (WGS) entry which is preliminary data.</text>
</comment>
<comment type="subcellular location">
    <subcellularLocation>
        <location evidence="5">Bacterial microcompartment</location>
    </subcellularLocation>
</comment>
<dbReference type="Gene3D" id="1.10.30.40">
    <property type="entry name" value="Ethanolamine ammonia-lyase light chain (EutC), N-terminal domain"/>
    <property type="match status" value="1"/>
</dbReference>
<comment type="cofactor">
    <cofactor evidence="5">
        <name>adenosylcob(III)alamin</name>
        <dbReference type="ChEBI" id="CHEBI:18408"/>
    </cofactor>
    <text evidence="5">Binds between the large and small subunits.</text>
</comment>